<dbReference type="RefSeq" id="WP_305938293.1">
    <property type="nucleotide sequence ID" value="NZ_CP132191.1"/>
</dbReference>
<evidence type="ECO:0000256" key="2">
    <source>
        <dbReference type="SAM" id="Phobius"/>
    </source>
</evidence>
<feature type="coiled-coil region" evidence="1">
    <location>
        <begin position="1850"/>
        <end position="1877"/>
    </location>
</feature>
<proteinExistence type="predicted"/>
<feature type="coiled-coil region" evidence="1">
    <location>
        <begin position="2462"/>
        <end position="2492"/>
    </location>
</feature>
<keyword evidence="2" id="KW-0812">Transmembrane</keyword>
<reference evidence="3" key="1">
    <citation type="submission" date="2023-08" db="EMBL/GenBank/DDBJ databases">
        <title>Complete genome sequence of Mycoplasma seminis 2200.</title>
        <authorList>
            <person name="Spergser J."/>
        </authorList>
    </citation>
    <scope>NUCLEOTIDE SEQUENCE [LARGE SCALE GENOMIC DNA]</scope>
    <source>
        <strain evidence="3">2200</strain>
    </source>
</reference>
<dbReference type="EMBL" id="CP132191">
    <property type="protein sequence ID" value="WLP85870.1"/>
    <property type="molecule type" value="Genomic_DNA"/>
</dbReference>
<dbReference type="Gene3D" id="1.20.120.1850">
    <property type="entry name" value="Ebh helix bundles repeating unit (S and A modules)"/>
    <property type="match status" value="1"/>
</dbReference>
<keyword evidence="1" id="KW-0175">Coiled coil</keyword>
<keyword evidence="2" id="KW-1133">Transmembrane helix</keyword>
<evidence type="ECO:0000313" key="3">
    <source>
        <dbReference type="EMBL" id="WLP85870.1"/>
    </source>
</evidence>
<gene>
    <name evidence="3" type="ORF">Q8852_01855</name>
</gene>
<dbReference type="Proteomes" id="UP001237011">
    <property type="component" value="Chromosome"/>
</dbReference>
<organism evidence="3 4">
    <name type="scientific">Mycoplasma seminis</name>
    <dbReference type="NCBI Taxonomy" id="512749"/>
    <lineage>
        <taxon>Bacteria</taxon>
        <taxon>Bacillati</taxon>
        <taxon>Mycoplasmatota</taxon>
        <taxon>Mollicutes</taxon>
        <taxon>Mycoplasmataceae</taxon>
        <taxon>Mycoplasma</taxon>
    </lineage>
</organism>
<evidence type="ECO:0000313" key="4">
    <source>
        <dbReference type="Proteomes" id="UP001237011"/>
    </source>
</evidence>
<name>A0ABY9HBA7_9MOLU</name>
<evidence type="ECO:0000256" key="1">
    <source>
        <dbReference type="SAM" id="Coils"/>
    </source>
</evidence>
<keyword evidence="4" id="KW-1185">Reference proteome</keyword>
<keyword evidence="2" id="KW-0472">Membrane</keyword>
<protein>
    <recommendedName>
        <fullName evidence="5">ECM-binding protein homolog</fullName>
    </recommendedName>
</protein>
<feature type="transmembrane region" description="Helical" evidence="2">
    <location>
        <begin position="2699"/>
        <end position="2720"/>
    </location>
</feature>
<sequence>MNNSFKKIILPLASVNAITLPIVISISAQPLDETSSQDDFESSNKEFSGTFEKNKFINLVKSGSANNTETFFEISPTSNNYQFTGKQKESVRFFTGRNSAYSNVYSNFDNNTGPNIIANPENYKQGAYIIETTPKSQNDLYAISTANKRSWRIILNNYWLPQNPFTNNPGTFKTHFEIPDYTAPSINFGFALSKDLQIANNSLRISVLRQEMQEYTKTNGTDSGGKPYDYKLEKGVDDNYGNSYFFINDKDAINAYANKDVIGMEKGSLNEKVYDNHYFLKQNIIFKDGFTADEENEGFPGVNEIRTLHFGTYNTTGNNVEPLRLLDGISKQGDKVNLSLFNPYLNNKLKDDSDFSTYASSEILSPSNVGTVFYGEVKTALQKYYDWGKYVPTLIIDFDTIENQSNFYDPVTKQAQYVAKDDSPSGITAFYGSNFLDEVDPSFVVSYSKSFERTQARTFKLHISENTVPNYGTNELNVVNQLPTGYGYELQWNGTTIATIPEEEISIAKEKAYNKGTNKFDINLTFNTNYANWPKEIKSYKDLTNPDKLKLVKVWSNPESSDFFVNDNLSSYNDTYISLNPADSKGGTASVPNSLYQNGVMDFYSISKPTQMYGNQKLWTLKQVAEETSIIKLGNSNNVSNGAYKPNELTYRNQELPKAQKEYLMQLINDNWNKNLYVSDPKINDSSLNSRELVDLFKQNSWMGLINDLKQANYDTKKVSEQFNWVNGVISYLENPESPDAVVEINGTKQRILDILLYSKYSSSLPGDSLVRDIANMIFAPTINGVNTRDEFIKAYKEFINIPNMIPDVDLSHNTVVDKNNTAIKIKQAVDNLMSAYNQLSQAGLNSFDNNPVTTKDLLKQANDKLQGSARITSYGQNTFMLLDSRDKLIQYVQLINQITTKYATSLAEYNKYKVVPQETLYSAINKGKAVTTYNAFKQSLDALSNTLTSVNDTYIKETAVLNKQNMEISKLQSINESLTSDVAAKYQAIITDFEDARNNINKLAVQLNNPAFSDILHVWKTNALNELDAIQSLDPSLRLLENYPKRAVSVTAIVNYFDFAIKLANSKSSDFLLNTYETYDGKFSSNLQLANIAMQKGEIDGVSLNLQNGLHPDLPSISLQNNAIAYVIPNTTLDSVYHNYSFQKGINPNNNSKYEFLTPSNKYPATKYFDFLMKNFKKELDTADSVDKISGISAKWSGIFEVLLEKYALLTSDQNLNYAQVGYWLNQYLQSMMNAKVSIAAIVLNAKSAFFDTTSKIDINVLRNISAMKSLKTQIFDKYLDPNSPDNIFKNGKFYSLYNTDRRNEFFDTWNTNELPDDSINTLALIPTILGVLEKTLTDINPLNDKLIPAQSNAPAALRNMWSLQPQKYTWFVYDADKTEQLLQTATQLFSGLNGRYAALNNYVEKVIQGQMKSLFVPEMFSPQLINDLRALIPSKENYLIENDSSYYKAINDKIIEEFRKYVNSLEQLSVESKTAFNVSFDTVFNSQNNYNVSFDTIKYEGLPAKFMYLQLWGAEIAQLISVASETVSLKASDYPYLSQQQIDAFNSRVKYTFSFTNLPSEFSRLYKGATPESSKTTAALSSIPSNPLYKASFSAVDPLKAKELNNLIRDIQGNIAEAELIKNPSDEFTKAISNLKTKLSNEKINGNININDFKAINYKILNLTALEKYSQSIQKAQTVYVQPSTDIQWNNFNTQVQKAQKLLQDLKNNDLSAQDYTYEINNNILLLITAERTYLTALRTQAIKLPEKSEKLQQAIDYSKVVLDKGLIYEYVDEINKLLNELQNNNLNLLILQGNALAQNPAGIDPDDLKELQGALVQANDAISKVPSISSEISSAEKRLQAIIDKINSNAKLQIKNAAEELKKQIDIANSLANNNDIKPLIAIAQDVYDNKDSKTVEEINKQVDILKLANSTIKLQNNLANVNTINDKSDKLTAFITTINTQLSQDKELLPKANAAEYASSKDIWNKNTQTNIDLNNQLDNAIIQEPLVKALKIANKLDTTKWDKTITDVWNKLLVKDNALVNYTINESPTTIQQAVDGLNNYPAYSKLYITYTEASQTVKSLSKQLENFLANIKDIIAATQKSNIEDNNEILKAINNITSLTDETKGIVAVSNNNPAILFESLTTKLNEYIAKNQLLIAIDNATKLVNETLKNLTLINEVKSELTKATTLLNQTPLADAATYNKEATTLNNLAALAKMKQLALNNFDTTYTNLNDAQSTLSKANIIAAVSVQSLTELLSNIQKLNQAMGDLIAYTNSLDPKLLANPISSIAYVYATQNIKTKFDQDFKQVNRVINKKDGIVLSNNDPEAIVDLLNSFKQSVASLNGVDEFTKLLNSLKAQYQAITNKVANPNLFTNTTDALHNAYNSQNTIVAKLITQAEDILKTQSATNTNVTTSLANELNKLATIADEIALFPSNQFIDAQGNKISWANSVLDPLNNLSDTDKQNIKVQFNAAMTYKRAKEILDLAQDQNNKKVNKEELIRDLSKAIKDVLDKDTNTITDDDISNLQDKYKNVLDNGVDKNKVTDYKDLIDALLKLKSLADSYKAFMNSSYNTDGYFEALNNLQTAISSIKPLEPASDPKNQDLINQYNDKLNAEKELANNSIQLVDSLNKNDETKVNQLLQDLNQPIYSDLSNLLKDNNYFNIQSKSIKDITKQDVQNIKSILKSPTYSNLPKVIQTSLRTNIKQLAQNMPWWGYLTIASTLTYVAGLAILVFNKKK</sequence>
<accession>A0ABY9HBA7</accession>
<evidence type="ECO:0008006" key="5">
    <source>
        <dbReference type="Google" id="ProtNLM"/>
    </source>
</evidence>